<protein>
    <submittedName>
        <fullName evidence="1">FRG domain</fullName>
    </submittedName>
</protein>
<accession>A0A8S5UL04</accession>
<organism evidence="1">
    <name type="scientific">Myoviridae sp. ctQf419</name>
    <dbReference type="NCBI Taxonomy" id="2825102"/>
    <lineage>
        <taxon>Viruses</taxon>
        <taxon>Duplodnaviria</taxon>
        <taxon>Heunggongvirae</taxon>
        <taxon>Uroviricota</taxon>
        <taxon>Caudoviricetes</taxon>
    </lineage>
</organism>
<reference evidence="1" key="1">
    <citation type="journal article" date="2021" name="Proc. Natl. Acad. Sci. U.S.A.">
        <title>A Catalog of Tens of Thousands of Viruses from Human Metagenomes Reveals Hidden Associations with Chronic Diseases.</title>
        <authorList>
            <person name="Tisza M.J."/>
            <person name="Buck C.B."/>
        </authorList>
    </citation>
    <scope>NUCLEOTIDE SEQUENCE</scope>
    <source>
        <strain evidence="1">CtQf419</strain>
    </source>
</reference>
<sequence>MFVLIQNYHIPTVLLDPKGDIKCTVETHVPITKSGSC</sequence>
<evidence type="ECO:0000313" key="1">
    <source>
        <dbReference type="EMBL" id="DAF95054.1"/>
    </source>
</evidence>
<name>A0A8S5UL04_9CAUD</name>
<proteinExistence type="predicted"/>
<dbReference type="EMBL" id="BK016102">
    <property type="protein sequence ID" value="DAF95054.1"/>
    <property type="molecule type" value="Genomic_DNA"/>
</dbReference>